<gene>
    <name evidence="3" type="primary">LOC108682991</name>
</gene>
<reference evidence="3" key="1">
    <citation type="submission" date="2025-08" db="UniProtKB">
        <authorList>
            <consortium name="RefSeq"/>
        </authorList>
    </citation>
    <scope>IDENTIFICATION</scope>
    <source>
        <tissue evidence="3">Whole organism</tissue>
    </source>
</reference>
<keyword evidence="1" id="KW-0732">Signal</keyword>
<dbReference type="RefSeq" id="XP_018027752.1">
    <property type="nucleotide sequence ID" value="XM_018172263.1"/>
</dbReference>
<organism evidence="2 3">
    <name type="scientific">Hyalella azteca</name>
    <name type="common">Amphipod</name>
    <dbReference type="NCBI Taxonomy" id="294128"/>
    <lineage>
        <taxon>Eukaryota</taxon>
        <taxon>Metazoa</taxon>
        <taxon>Ecdysozoa</taxon>
        <taxon>Arthropoda</taxon>
        <taxon>Crustacea</taxon>
        <taxon>Multicrustacea</taxon>
        <taxon>Malacostraca</taxon>
        <taxon>Eumalacostraca</taxon>
        <taxon>Peracarida</taxon>
        <taxon>Amphipoda</taxon>
        <taxon>Senticaudata</taxon>
        <taxon>Talitrida</taxon>
        <taxon>Talitroidea</taxon>
        <taxon>Hyalellidae</taxon>
        <taxon>Hyalella</taxon>
    </lineage>
</organism>
<keyword evidence="2" id="KW-1185">Reference proteome</keyword>
<dbReference type="AlphaFoldDB" id="A0A8B7PR82"/>
<dbReference type="Proteomes" id="UP000694843">
    <property type="component" value="Unplaced"/>
</dbReference>
<evidence type="ECO:0000313" key="3">
    <source>
        <dbReference type="RefSeq" id="XP_018027752.1"/>
    </source>
</evidence>
<evidence type="ECO:0000313" key="2">
    <source>
        <dbReference type="Proteomes" id="UP000694843"/>
    </source>
</evidence>
<accession>A0A8B7PR82</accession>
<dbReference type="GeneID" id="108682991"/>
<proteinExistence type="predicted"/>
<feature type="chain" id="PRO_5034843952" evidence="1">
    <location>
        <begin position="22"/>
        <end position="173"/>
    </location>
</feature>
<dbReference type="KEGG" id="hazt:108682991"/>
<sequence>MKGSTFLVCVGILTLAVQISAELSSLTCYRCAGFLEDRPENSTVNNKNCDLDAFKKEGVEHHTNSTDDPSMVLACLTIGVYDSNHNNGRPFTFRDVIMYKDERRGMKNEELLAIAANFLEEGDVAADAIVDPEKRSYLFVEVCYKELCNGAACNALPKLVALVLPALMLRYLI</sequence>
<evidence type="ECO:0000256" key="1">
    <source>
        <dbReference type="SAM" id="SignalP"/>
    </source>
</evidence>
<protein>
    <submittedName>
        <fullName evidence="3">Uncharacterized protein LOC108682991</fullName>
    </submittedName>
</protein>
<feature type="signal peptide" evidence="1">
    <location>
        <begin position="1"/>
        <end position="21"/>
    </location>
</feature>
<name>A0A8B7PR82_HYAAZ</name>